<organism evidence="1 2">
    <name type="scientific">Planoprotostelium fungivorum</name>
    <dbReference type="NCBI Taxonomy" id="1890364"/>
    <lineage>
        <taxon>Eukaryota</taxon>
        <taxon>Amoebozoa</taxon>
        <taxon>Evosea</taxon>
        <taxon>Variosea</taxon>
        <taxon>Cavosteliida</taxon>
        <taxon>Cavosteliaceae</taxon>
        <taxon>Planoprotostelium</taxon>
    </lineage>
</organism>
<dbReference type="EMBL" id="MDYQ01000009">
    <property type="protein sequence ID" value="PRP88556.1"/>
    <property type="molecule type" value="Genomic_DNA"/>
</dbReference>
<dbReference type="AlphaFoldDB" id="A0A2P6NX94"/>
<evidence type="ECO:0000313" key="1">
    <source>
        <dbReference type="EMBL" id="PRP88556.1"/>
    </source>
</evidence>
<comment type="caution">
    <text evidence="1">The sequence shown here is derived from an EMBL/GenBank/DDBJ whole genome shotgun (WGS) entry which is preliminary data.</text>
</comment>
<name>A0A2P6NX94_9EUKA</name>
<evidence type="ECO:0000313" key="2">
    <source>
        <dbReference type="Proteomes" id="UP000241769"/>
    </source>
</evidence>
<protein>
    <submittedName>
        <fullName evidence="1">Uncharacterized protein</fullName>
    </submittedName>
</protein>
<sequence>MNINSLENASTSSSRQQMNAVSWYISGITVKPEYQRAEENFRAPRAKMIWCSLFLLTVMASGLAQQPRANMTILLEPRVATVSSQRGKTDQLDMVVAVNRLPYIEMRKVEDDSSRYRLSVLAICQYNPHSSSKAYQPGNTVTEYVSAFLSLDLTFNSCIPIYNLTQSFTDIVKSTGVSNDIKYARFSTAHRGSPTFGISADIGDYHGWVSALNRTTTPDSLDCQIHSTALNTSGGNFVLKFLVEANSNFELKNNAIVFPGSSATGVLMWSSYIYNLPNYSNIFEVTNKHQTLTPVHGASLYNEGEDPIPTQHMMTDSPALISKTLYISFNTAGSPWYISVSSSIKVPTTPDTTYNSKPMHGGGGALGWDWKVTAVAHETYSVHSIQHVFENQPN</sequence>
<gene>
    <name evidence="1" type="ORF">PROFUN_02967</name>
</gene>
<reference evidence="1 2" key="1">
    <citation type="journal article" date="2018" name="Genome Biol. Evol.">
        <title>Multiple Roots of Fruiting Body Formation in Amoebozoa.</title>
        <authorList>
            <person name="Hillmann F."/>
            <person name="Forbes G."/>
            <person name="Novohradska S."/>
            <person name="Ferling I."/>
            <person name="Riege K."/>
            <person name="Groth M."/>
            <person name="Westermann M."/>
            <person name="Marz M."/>
            <person name="Spaller T."/>
            <person name="Winckler T."/>
            <person name="Schaap P."/>
            <person name="Glockner G."/>
        </authorList>
    </citation>
    <scope>NUCLEOTIDE SEQUENCE [LARGE SCALE GENOMIC DNA]</scope>
    <source>
        <strain evidence="1 2">Jena</strain>
    </source>
</reference>
<accession>A0A2P6NX94</accession>
<proteinExistence type="predicted"/>
<keyword evidence="2" id="KW-1185">Reference proteome</keyword>
<dbReference type="InParanoid" id="A0A2P6NX94"/>
<dbReference type="Proteomes" id="UP000241769">
    <property type="component" value="Unassembled WGS sequence"/>
</dbReference>